<sequence length="267" mass="28654">MVLWGSGSLLYRRQLGLELNTYSRLDGVAGGGGGRCADIGGACEGGLVADLRWPLHYNIGGVWLSECSGPRRSWGGDGGAETAGQATVSEALHFRSGDADSCLGTPQEWDRRQKTRDSPQADKACKRGGVASSGGRNSRETAKQAAGTTRAATTRARLPTTPEVHTDPREMPQRDEVPPTAGRRAPPERQAEPLGDGAERRVRQENTVAGRGTTSPPLPKDNKTPPLVHHNKSASSSPPYKTANIKESNGRGERVKQQERQSARWEN</sequence>
<gene>
    <name evidence="2" type="ORF">NDU88_006659</name>
</gene>
<keyword evidence="3" id="KW-1185">Reference proteome</keyword>
<dbReference type="Proteomes" id="UP001066276">
    <property type="component" value="Chromosome 8"/>
</dbReference>
<feature type="compositionally biased region" description="Basic and acidic residues" evidence="1">
    <location>
        <begin position="248"/>
        <end position="267"/>
    </location>
</feature>
<reference evidence="2" key="1">
    <citation type="journal article" date="2022" name="bioRxiv">
        <title>Sequencing and chromosome-scale assembly of the giantPleurodeles waltlgenome.</title>
        <authorList>
            <person name="Brown T."/>
            <person name="Elewa A."/>
            <person name="Iarovenko S."/>
            <person name="Subramanian E."/>
            <person name="Araus A.J."/>
            <person name="Petzold A."/>
            <person name="Susuki M."/>
            <person name="Suzuki K.-i.T."/>
            <person name="Hayashi T."/>
            <person name="Toyoda A."/>
            <person name="Oliveira C."/>
            <person name="Osipova E."/>
            <person name="Leigh N.D."/>
            <person name="Simon A."/>
            <person name="Yun M.H."/>
        </authorList>
    </citation>
    <scope>NUCLEOTIDE SEQUENCE</scope>
    <source>
        <strain evidence="2">20211129_DDA</strain>
        <tissue evidence="2">Liver</tissue>
    </source>
</reference>
<feature type="region of interest" description="Disordered" evidence="1">
    <location>
        <begin position="97"/>
        <end position="267"/>
    </location>
</feature>
<feature type="compositionally biased region" description="Basic and acidic residues" evidence="1">
    <location>
        <begin position="108"/>
        <end position="125"/>
    </location>
</feature>
<feature type="compositionally biased region" description="Low complexity" evidence="1">
    <location>
        <begin position="143"/>
        <end position="161"/>
    </location>
</feature>
<protein>
    <submittedName>
        <fullName evidence="2">Uncharacterized protein</fullName>
    </submittedName>
</protein>
<organism evidence="2 3">
    <name type="scientific">Pleurodeles waltl</name>
    <name type="common">Iberian ribbed newt</name>
    <dbReference type="NCBI Taxonomy" id="8319"/>
    <lineage>
        <taxon>Eukaryota</taxon>
        <taxon>Metazoa</taxon>
        <taxon>Chordata</taxon>
        <taxon>Craniata</taxon>
        <taxon>Vertebrata</taxon>
        <taxon>Euteleostomi</taxon>
        <taxon>Amphibia</taxon>
        <taxon>Batrachia</taxon>
        <taxon>Caudata</taxon>
        <taxon>Salamandroidea</taxon>
        <taxon>Salamandridae</taxon>
        <taxon>Pleurodelinae</taxon>
        <taxon>Pleurodeles</taxon>
    </lineage>
</organism>
<feature type="compositionally biased region" description="Basic and acidic residues" evidence="1">
    <location>
        <begin position="164"/>
        <end position="177"/>
    </location>
</feature>
<proteinExistence type="predicted"/>
<evidence type="ECO:0000313" key="2">
    <source>
        <dbReference type="EMBL" id="KAJ1118468.1"/>
    </source>
</evidence>
<dbReference type="EMBL" id="JANPWB010000012">
    <property type="protein sequence ID" value="KAJ1118468.1"/>
    <property type="molecule type" value="Genomic_DNA"/>
</dbReference>
<dbReference type="AlphaFoldDB" id="A0AAV7NYQ4"/>
<accession>A0AAV7NYQ4</accession>
<comment type="caution">
    <text evidence="2">The sequence shown here is derived from an EMBL/GenBank/DDBJ whole genome shotgun (WGS) entry which is preliminary data.</text>
</comment>
<evidence type="ECO:0000256" key="1">
    <source>
        <dbReference type="SAM" id="MobiDB-lite"/>
    </source>
</evidence>
<evidence type="ECO:0000313" key="3">
    <source>
        <dbReference type="Proteomes" id="UP001066276"/>
    </source>
</evidence>
<name>A0AAV7NYQ4_PLEWA</name>
<feature type="compositionally biased region" description="Basic and acidic residues" evidence="1">
    <location>
        <begin position="185"/>
        <end position="204"/>
    </location>
</feature>